<protein>
    <submittedName>
        <fullName evidence="2">Uncharacterized protein</fullName>
    </submittedName>
</protein>
<evidence type="ECO:0000313" key="3">
    <source>
        <dbReference type="Proteomes" id="UP000015453"/>
    </source>
</evidence>
<dbReference type="GO" id="GO:0000120">
    <property type="term" value="C:RNA polymerase I transcription regulator complex"/>
    <property type="evidence" value="ECO:0007669"/>
    <property type="project" value="InterPro"/>
</dbReference>
<gene>
    <name evidence="2" type="ORF">M569_09860</name>
</gene>
<dbReference type="Proteomes" id="UP000015453">
    <property type="component" value="Unassembled WGS sequence"/>
</dbReference>
<dbReference type="OrthoDB" id="1899337at2759"/>
<accession>S8DPG3</accession>
<evidence type="ECO:0000313" key="2">
    <source>
        <dbReference type="EMBL" id="EPS64923.1"/>
    </source>
</evidence>
<proteinExistence type="predicted"/>
<evidence type="ECO:0000256" key="1">
    <source>
        <dbReference type="SAM" id="MobiDB-lite"/>
    </source>
</evidence>
<reference evidence="2 3" key="1">
    <citation type="journal article" date="2013" name="BMC Genomics">
        <title>The miniature genome of a carnivorous plant Genlisea aurea contains a low number of genes and short non-coding sequences.</title>
        <authorList>
            <person name="Leushkin E.V."/>
            <person name="Sutormin R.A."/>
            <person name="Nabieva E.R."/>
            <person name="Penin A.A."/>
            <person name="Kondrashov A.S."/>
            <person name="Logacheva M.D."/>
        </authorList>
    </citation>
    <scope>NUCLEOTIDE SEQUENCE [LARGE SCALE GENOMIC DNA]</scope>
</reference>
<comment type="caution">
    <text evidence="2">The sequence shown here is derived from an EMBL/GenBank/DDBJ whole genome shotgun (WGS) entry which is preliminary data.</text>
</comment>
<name>S8DPG3_9LAMI</name>
<dbReference type="EMBL" id="AUSU01004526">
    <property type="protein sequence ID" value="EPS64923.1"/>
    <property type="molecule type" value="Genomic_DNA"/>
</dbReference>
<dbReference type="AlphaFoldDB" id="S8DPG3"/>
<dbReference type="InterPro" id="IPR039495">
    <property type="entry name" value="TAF1A"/>
</dbReference>
<dbReference type="Pfam" id="PF14929">
    <property type="entry name" value="TAF1_subA"/>
    <property type="match status" value="1"/>
</dbReference>
<organism evidence="2 3">
    <name type="scientific">Genlisea aurea</name>
    <dbReference type="NCBI Taxonomy" id="192259"/>
    <lineage>
        <taxon>Eukaryota</taxon>
        <taxon>Viridiplantae</taxon>
        <taxon>Streptophyta</taxon>
        <taxon>Embryophyta</taxon>
        <taxon>Tracheophyta</taxon>
        <taxon>Spermatophyta</taxon>
        <taxon>Magnoliopsida</taxon>
        <taxon>eudicotyledons</taxon>
        <taxon>Gunneridae</taxon>
        <taxon>Pentapetalae</taxon>
        <taxon>asterids</taxon>
        <taxon>lamiids</taxon>
        <taxon>Lamiales</taxon>
        <taxon>Lentibulariaceae</taxon>
        <taxon>Genlisea</taxon>
    </lineage>
</organism>
<dbReference type="PANTHER" id="PTHR36720:SF1">
    <property type="entry name" value="TAF RNA POLYMERASE I SUBUNIT A"/>
    <property type="match status" value="1"/>
</dbReference>
<sequence length="528" mass="58764">MNEEASPGPNGDMNEEALPKTNGYMNEEALPEPNGGYDSEPSSIAANASRKRREGEKKLSIEARRVNGTFLALQKPSYSLRKGIENLRRDGGTLRSDNRKRLWWLLEECRSRHMWAEACGLLSVLLQATVGSYSPSVNRIKYKERILVQSEFIIDCLRHGNIEGARQDAVCLKQFRGFGSNAFANLVVGLVFARLWYSGLPEDLKLTRTGSLITYTQSEVPFECIFTSNDASEGGSAIFHANSGSGSSIALDKVHGGDPAFTSTVKVEQAEPLNDKSAEEDLQIHEGPPRHSIFYSQGLPLWLLPMNLPYPDGDLEDAALAHGELRNDHYNNAVNHLQAAIHMPNPKLEAFHPLIQMLLLGDQVAEALNEVEKLCPTSASEFQLRIKASLLELFDSSDSAKRIACFEEMLKKKPSCSYSVERLIHLHRQGEYEVTELMKMIALHLDASTGTCDAWQALASCLLRLSQCEGDRASTCSNGCDENDLNGSNKIPEAFTKAASRDVWRVRARWWRKRHFDCPELEKNAAPG</sequence>
<dbReference type="GO" id="GO:0006360">
    <property type="term" value="P:transcription by RNA polymerase I"/>
    <property type="evidence" value="ECO:0007669"/>
    <property type="project" value="InterPro"/>
</dbReference>
<feature type="region of interest" description="Disordered" evidence="1">
    <location>
        <begin position="1"/>
        <end position="57"/>
    </location>
</feature>
<dbReference type="PANTHER" id="PTHR36720">
    <property type="entry name" value="TAF RNA POLYMERASE I SUBUNIT A"/>
    <property type="match status" value="1"/>
</dbReference>
<keyword evidence="3" id="KW-1185">Reference proteome</keyword>